<organism evidence="1 2">
    <name type="scientific">Characodon lateralis</name>
    <dbReference type="NCBI Taxonomy" id="208331"/>
    <lineage>
        <taxon>Eukaryota</taxon>
        <taxon>Metazoa</taxon>
        <taxon>Chordata</taxon>
        <taxon>Craniata</taxon>
        <taxon>Vertebrata</taxon>
        <taxon>Euteleostomi</taxon>
        <taxon>Actinopterygii</taxon>
        <taxon>Neopterygii</taxon>
        <taxon>Teleostei</taxon>
        <taxon>Neoteleostei</taxon>
        <taxon>Acanthomorphata</taxon>
        <taxon>Ovalentaria</taxon>
        <taxon>Atherinomorphae</taxon>
        <taxon>Cyprinodontiformes</taxon>
        <taxon>Goodeidae</taxon>
        <taxon>Characodon</taxon>
    </lineage>
</organism>
<accession>A0ABU7E709</accession>
<sequence length="115" mass="13312">MSFSDVYLVVCFGSLLYDKITKRWLDVLQDFLLESRIPEFKTIKLPPPRLTVGGCSDDIFFKCCVSFKLDVKPLNGSIFDSSVQKTLPQQSWGSSRRFLANVRRSFCVIFVLQWF</sequence>
<evidence type="ECO:0000313" key="2">
    <source>
        <dbReference type="Proteomes" id="UP001352852"/>
    </source>
</evidence>
<gene>
    <name evidence="1" type="ORF">CHARACLAT_031357</name>
</gene>
<reference evidence="1 2" key="1">
    <citation type="submission" date="2021-06" db="EMBL/GenBank/DDBJ databases">
        <authorList>
            <person name="Palmer J.M."/>
        </authorList>
    </citation>
    <scope>NUCLEOTIDE SEQUENCE [LARGE SCALE GENOMIC DNA]</scope>
    <source>
        <strain evidence="1 2">CL_MEX2019</strain>
        <tissue evidence="1">Muscle</tissue>
    </source>
</reference>
<evidence type="ECO:0000313" key="1">
    <source>
        <dbReference type="EMBL" id="MED6282374.1"/>
    </source>
</evidence>
<dbReference type="EMBL" id="JAHUTJ010046017">
    <property type="protein sequence ID" value="MED6282374.1"/>
    <property type="molecule type" value="Genomic_DNA"/>
</dbReference>
<name>A0ABU7E709_9TELE</name>
<keyword evidence="2" id="KW-1185">Reference proteome</keyword>
<proteinExistence type="predicted"/>
<comment type="caution">
    <text evidence="1">The sequence shown here is derived from an EMBL/GenBank/DDBJ whole genome shotgun (WGS) entry which is preliminary data.</text>
</comment>
<dbReference type="Proteomes" id="UP001352852">
    <property type="component" value="Unassembled WGS sequence"/>
</dbReference>
<protein>
    <submittedName>
        <fullName evidence="1">Uncharacterized protein</fullName>
    </submittedName>
</protein>